<dbReference type="GeneID" id="91086473"/>
<evidence type="ECO:0000256" key="1">
    <source>
        <dbReference type="SAM" id="MobiDB-lite"/>
    </source>
</evidence>
<evidence type="ECO:0000313" key="4">
    <source>
        <dbReference type="Proteomes" id="UP000094043"/>
    </source>
</evidence>
<feature type="compositionally biased region" description="Acidic residues" evidence="1">
    <location>
        <begin position="357"/>
        <end position="378"/>
    </location>
</feature>
<dbReference type="InterPro" id="IPR027417">
    <property type="entry name" value="P-loop_NTPase"/>
</dbReference>
<feature type="compositionally biased region" description="Basic and acidic residues" evidence="1">
    <location>
        <begin position="554"/>
        <end position="563"/>
    </location>
</feature>
<dbReference type="Gene3D" id="3.40.50.300">
    <property type="entry name" value="P-loop containing nucleotide triphosphate hydrolases"/>
    <property type="match status" value="1"/>
</dbReference>
<name>A0AAJ8LZI4_9TREE</name>
<gene>
    <name evidence="3" type="ORF">L203_102261</name>
</gene>
<dbReference type="SMART" id="SM00833">
    <property type="entry name" value="CobW_C"/>
    <property type="match status" value="1"/>
</dbReference>
<dbReference type="SUPFAM" id="SSF52540">
    <property type="entry name" value="P-loop containing nucleoside triphosphate hydrolases"/>
    <property type="match status" value="1"/>
</dbReference>
<reference evidence="3" key="1">
    <citation type="submission" date="2016-06" db="EMBL/GenBank/DDBJ databases">
        <authorList>
            <person name="Cuomo C."/>
            <person name="Litvintseva A."/>
            <person name="Heitman J."/>
            <person name="Chen Y."/>
            <person name="Sun S."/>
            <person name="Springer D."/>
            <person name="Dromer F."/>
            <person name="Young S."/>
            <person name="Zeng Q."/>
            <person name="Chapman S."/>
            <person name="Gujja S."/>
            <person name="Saif S."/>
            <person name="Birren B."/>
        </authorList>
    </citation>
    <scope>NUCLEOTIDE SEQUENCE</scope>
    <source>
        <strain evidence="3">CBS 7841</strain>
    </source>
</reference>
<feature type="region of interest" description="Disordered" evidence="1">
    <location>
        <begin position="551"/>
        <end position="579"/>
    </location>
</feature>
<dbReference type="Pfam" id="PF07683">
    <property type="entry name" value="CobW_C"/>
    <property type="match status" value="1"/>
</dbReference>
<dbReference type="InterPro" id="IPR051927">
    <property type="entry name" value="Zn_Chap_cDPG_Synth"/>
</dbReference>
<protein>
    <recommendedName>
        <fullName evidence="2">CobW C-terminal domain-containing protein</fullName>
    </recommendedName>
</protein>
<feature type="region of interest" description="Disordered" evidence="1">
    <location>
        <begin position="1"/>
        <end position="21"/>
    </location>
</feature>
<reference evidence="3" key="3">
    <citation type="submission" date="2024-01" db="EMBL/GenBank/DDBJ databases">
        <authorList>
            <person name="Coelho M.A."/>
            <person name="David-Palma M."/>
            <person name="Shea T."/>
            <person name="Sun S."/>
            <person name="Cuomo C.A."/>
            <person name="Heitman J."/>
        </authorList>
    </citation>
    <scope>NUCLEOTIDE SEQUENCE</scope>
    <source>
        <strain evidence="3">CBS 7841</strain>
    </source>
</reference>
<keyword evidence="4" id="KW-1185">Reference proteome</keyword>
<feature type="region of interest" description="Disordered" evidence="1">
    <location>
        <begin position="356"/>
        <end position="378"/>
    </location>
</feature>
<dbReference type="SUPFAM" id="SSF90002">
    <property type="entry name" value="Hypothetical protein YjiA, C-terminal domain"/>
    <property type="match status" value="1"/>
</dbReference>
<dbReference type="EMBL" id="CP143785">
    <property type="protein sequence ID" value="WVN87085.1"/>
    <property type="molecule type" value="Genomic_DNA"/>
</dbReference>
<dbReference type="InterPro" id="IPR003495">
    <property type="entry name" value="CobW/HypB/UreG_nucleotide-bd"/>
</dbReference>
<dbReference type="PANTHER" id="PTHR43603:SF1">
    <property type="entry name" value="ZINC-REGULATED GTPASE METALLOPROTEIN ACTIVATOR 1"/>
    <property type="match status" value="1"/>
</dbReference>
<dbReference type="PANTHER" id="PTHR43603">
    <property type="entry name" value="COBW DOMAIN-CONTAINING PROTEIN DDB_G0274527"/>
    <property type="match status" value="1"/>
</dbReference>
<dbReference type="RefSeq" id="XP_066067785.1">
    <property type="nucleotide sequence ID" value="XM_066211688.1"/>
</dbReference>
<evidence type="ECO:0000313" key="3">
    <source>
        <dbReference type="EMBL" id="WVN87085.1"/>
    </source>
</evidence>
<dbReference type="Proteomes" id="UP000094043">
    <property type="component" value="Chromosome 2"/>
</dbReference>
<dbReference type="KEGG" id="cdep:91086473"/>
<reference evidence="3" key="2">
    <citation type="journal article" date="2022" name="Elife">
        <title>Obligate sexual reproduction of a homothallic fungus closely related to the Cryptococcus pathogenic species complex.</title>
        <authorList>
            <person name="Passer A.R."/>
            <person name="Clancey S.A."/>
            <person name="Shea T."/>
            <person name="David-Palma M."/>
            <person name="Averette A.F."/>
            <person name="Boekhout T."/>
            <person name="Porcel B.M."/>
            <person name="Nowrousian M."/>
            <person name="Cuomo C.A."/>
            <person name="Sun S."/>
            <person name="Heitman J."/>
            <person name="Coelho M.A."/>
        </authorList>
    </citation>
    <scope>NUCLEOTIDE SEQUENCE</scope>
    <source>
        <strain evidence="3">CBS 7841</strain>
    </source>
</reference>
<dbReference type="Pfam" id="PF02492">
    <property type="entry name" value="cobW"/>
    <property type="match status" value="2"/>
</dbReference>
<sequence length="579" mass="64687">MLTDTRANDIGGIATGQKRSTEEDKRLPVTLLSGFLGSGKTTLLSYILRSKDHGLRCAVVVNDMGSLNIDAALINNHKLTHKEEKVVQMQNGCICCTLRADLLEEIANLAEAGSYDYLIIESSGISEPIQVAETFTTEFASTMGDGTIEEILESLPEDASTTVQGKRRLAELIHAGGLSKVARLDCCVSVVDATTFLSDFDTTDFVSDRDKEVAPEDEKNITDLLTDQIEFANVILLNKTDMVNKDIVAQIEGVIKTLNPTAKVIQTTYSKVPLTEILNTRLFDFSTAAMGAGWLQSLRENTLMEITDAEGRKKMVPKPETLEYGIGSFVYTARRPFHPHRLWDLVSKPFCVLQTTVEEDDEDSDDDSENDDDDGLELDEEEAKKQLWERMQKEKEELDLPARAKNKKESPVWKGVLRSKGFVWLATRPGVHGEWSQAGIMFTINGGGPWMCCVPEDEWPGGGDKEVIDAIKLDFMGKWGDRESSFVIIGQNFDKDLITKTLDDALLNDKEWSQWEKIMNSRFSKDKKIEKMLNLFDDGWEAWVDPMDAEEEEANGHSHDHNHSHNLPSTAKKAKISAV</sequence>
<dbReference type="InterPro" id="IPR011629">
    <property type="entry name" value="CobW-like_C"/>
</dbReference>
<accession>A0AAJ8LZI4</accession>
<feature type="domain" description="CobW C-terminal" evidence="2">
    <location>
        <begin position="326"/>
        <end position="506"/>
    </location>
</feature>
<dbReference type="AlphaFoldDB" id="A0AAJ8LZI4"/>
<proteinExistence type="predicted"/>
<organism evidence="3 4">
    <name type="scientific">Cryptococcus depauperatus CBS 7841</name>
    <dbReference type="NCBI Taxonomy" id="1295531"/>
    <lineage>
        <taxon>Eukaryota</taxon>
        <taxon>Fungi</taxon>
        <taxon>Dikarya</taxon>
        <taxon>Basidiomycota</taxon>
        <taxon>Agaricomycotina</taxon>
        <taxon>Tremellomycetes</taxon>
        <taxon>Tremellales</taxon>
        <taxon>Cryptococcaceae</taxon>
        <taxon>Cryptococcus</taxon>
    </lineage>
</organism>
<dbReference type="CDD" id="cd03112">
    <property type="entry name" value="CobW-like"/>
    <property type="match status" value="1"/>
</dbReference>
<evidence type="ECO:0000259" key="2">
    <source>
        <dbReference type="SMART" id="SM00833"/>
    </source>
</evidence>